<evidence type="ECO:0000313" key="2">
    <source>
        <dbReference type="EMBL" id="KIW13344.1"/>
    </source>
</evidence>
<dbReference type="RefSeq" id="XP_016233560.1">
    <property type="nucleotide sequence ID" value="XM_016382857.1"/>
</dbReference>
<evidence type="ECO:0000313" key="3">
    <source>
        <dbReference type="Proteomes" id="UP000053328"/>
    </source>
</evidence>
<feature type="compositionally biased region" description="Polar residues" evidence="1">
    <location>
        <begin position="54"/>
        <end position="72"/>
    </location>
</feature>
<dbReference type="OrthoDB" id="10059120at2759"/>
<dbReference type="GO" id="GO:0045505">
    <property type="term" value="F:dynein intermediate chain binding"/>
    <property type="evidence" value="ECO:0007669"/>
    <property type="project" value="TreeGrafter"/>
</dbReference>
<dbReference type="Proteomes" id="UP000053328">
    <property type="component" value="Unassembled WGS sequence"/>
</dbReference>
<dbReference type="CDD" id="cd21456">
    <property type="entry name" value="DLC-like_SpDlc1-like"/>
    <property type="match status" value="1"/>
</dbReference>
<accession>A0A0D2BQD2</accession>
<feature type="compositionally biased region" description="Polar residues" evidence="1">
    <location>
        <begin position="33"/>
        <end position="45"/>
    </location>
</feature>
<dbReference type="GeneID" id="27335615"/>
<dbReference type="EMBL" id="KN847497">
    <property type="protein sequence ID" value="KIW13344.1"/>
    <property type="molecule type" value="Genomic_DNA"/>
</dbReference>
<dbReference type="InterPro" id="IPR038586">
    <property type="entry name" value="Tctex-1-like_sf"/>
</dbReference>
<dbReference type="HOGENOM" id="CLU_049911_0_0_1"/>
<dbReference type="InterPro" id="IPR005334">
    <property type="entry name" value="Tctex-1-like"/>
</dbReference>
<dbReference type="PANTHER" id="PTHR21255">
    <property type="entry name" value="T-COMPLEX-ASSOCIATED-TESTIS-EXPRESSED 1/ DYNEIN LIGHT CHAIN"/>
    <property type="match status" value="1"/>
</dbReference>
<gene>
    <name evidence="2" type="ORF">PV08_08532</name>
</gene>
<dbReference type="GO" id="GO:0005737">
    <property type="term" value="C:cytoplasm"/>
    <property type="evidence" value="ECO:0007669"/>
    <property type="project" value="TreeGrafter"/>
</dbReference>
<feature type="region of interest" description="Disordered" evidence="1">
    <location>
        <begin position="15"/>
        <end position="74"/>
    </location>
</feature>
<dbReference type="Gene3D" id="3.30.1140.40">
    <property type="entry name" value="Tctex-1"/>
    <property type="match status" value="1"/>
</dbReference>
<dbReference type="VEuPathDB" id="FungiDB:PV08_08532"/>
<organism evidence="2 3">
    <name type="scientific">Exophiala spinifera</name>
    <dbReference type="NCBI Taxonomy" id="91928"/>
    <lineage>
        <taxon>Eukaryota</taxon>
        <taxon>Fungi</taxon>
        <taxon>Dikarya</taxon>
        <taxon>Ascomycota</taxon>
        <taxon>Pezizomycotina</taxon>
        <taxon>Eurotiomycetes</taxon>
        <taxon>Chaetothyriomycetidae</taxon>
        <taxon>Chaetothyriales</taxon>
        <taxon>Herpotrichiellaceae</taxon>
        <taxon>Exophiala</taxon>
    </lineage>
</organism>
<dbReference type="STRING" id="91928.A0A0D2BQD2"/>
<feature type="region of interest" description="Disordered" evidence="1">
    <location>
        <begin position="106"/>
        <end position="142"/>
    </location>
</feature>
<protein>
    <submittedName>
        <fullName evidence="2">Uncharacterized protein</fullName>
    </submittedName>
</protein>
<name>A0A0D2BQD2_9EURO</name>
<keyword evidence="3" id="KW-1185">Reference proteome</keyword>
<dbReference type="GO" id="GO:0005868">
    <property type="term" value="C:cytoplasmic dynein complex"/>
    <property type="evidence" value="ECO:0007669"/>
    <property type="project" value="TreeGrafter"/>
</dbReference>
<dbReference type="AlphaFoldDB" id="A0A0D2BQD2"/>
<sequence>MSALQIVRKIKSALDAGPLNSISPHQDGDERPQSTNDEQAPSSRTRLGKPLHNLRNTRVSSIGSQSSGTLRSQPERSFVDLRRRLARKASLLGLRAKWWKAEIQGREQEQENNRSSPAPTAEEALQQGRPFPCKAKDSDNPVLTIQPYNYSKASERDLAPPDQDHDTFPASSLVTIQPPPILPDFIQSHHIRPDPIQTNQAAPASKPTKPRDQSDLVQAHILAQQANYLREEIADGIISINMSGEQAPPPVPYTRLKEITENACSSALSSVTSYSHAETESWNTTIINSILGALVEETSKSGSASSSQPQFKYVVNSTIIQHASSSSDSPRTAGRRGMHAASGAYWNNEKDGMWSYKYPGAESKGLDVVVGIIWIWVGPV</sequence>
<reference evidence="2 3" key="1">
    <citation type="submission" date="2015-01" db="EMBL/GenBank/DDBJ databases">
        <title>The Genome Sequence of Exophiala spinifera CBS89968.</title>
        <authorList>
            <consortium name="The Broad Institute Genomics Platform"/>
            <person name="Cuomo C."/>
            <person name="de Hoog S."/>
            <person name="Gorbushina A."/>
            <person name="Stielow B."/>
            <person name="Teixiera M."/>
            <person name="Abouelleil A."/>
            <person name="Chapman S.B."/>
            <person name="Priest M."/>
            <person name="Young S.K."/>
            <person name="Wortman J."/>
            <person name="Nusbaum C."/>
            <person name="Birren B."/>
        </authorList>
    </citation>
    <scope>NUCLEOTIDE SEQUENCE [LARGE SCALE GENOMIC DNA]</scope>
    <source>
        <strain evidence="2 3">CBS 89968</strain>
    </source>
</reference>
<dbReference type="PANTHER" id="PTHR21255:SF4">
    <property type="entry name" value="DYNEIN LIGHT CHAIN TCTEX-TYPE"/>
    <property type="match status" value="1"/>
</dbReference>
<dbReference type="GO" id="GO:0007018">
    <property type="term" value="P:microtubule-based movement"/>
    <property type="evidence" value="ECO:0007669"/>
    <property type="project" value="TreeGrafter"/>
</dbReference>
<proteinExistence type="predicted"/>
<dbReference type="Pfam" id="PF03645">
    <property type="entry name" value="Tctex-1"/>
    <property type="match status" value="1"/>
</dbReference>
<evidence type="ECO:0000256" key="1">
    <source>
        <dbReference type="SAM" id="MobiDB-lite"/>
    </source>
</evidence>